<proteinExistence type="predicted"/>
<accession>A0A0F9T5H7</accession>
<comment type="caution">
    <text evidence="1">The sequence shown here is derived from an EMBL/GenBank/DDBJ whole genome shotgun (WGS) entry which is preliminary data.</text>
</comment>
<dbReference type="EMBL" id="LAZR01001944">
    <property type="protein sequence ID" value="KKN36763.1"/>
    <property type="molecule type" value="Genomic_DNA"/>
</dbReference>
<organism evidence="1">
    <name type="scientific">marine sediment metagenome</name>
    <dbReference type="NCBI Taxonomy" id="412755"/>
    <lineage>
        <taxon>unclassified sequences</taxon>
        <taxon>metagenomes</taxon>
        <taxon>ecological metagenomes</taxon>
    </lineage>
</organism>
<evidence type="ECO:0008006" key="2">
    <source>
        <dbReference type="Google" id="ProtNLM"/>
    </source>
</evidence>
<dbReference type="Gene3D" id="1.10.10.10">
    <property type="entry name" value="Winged helix-like DNA-binding domain superfamily/Winged helix DNA-binding domain"/>
    <property type="match status" value="1"/>
</dbReference>
<protein>
    <recommendedName>
        <fullName evidence="2">HTH arsR-type domain-containing protein</fullName>
    </recommendedName>
</protein>
<dbReference type="InterPro" id="IPR036390">
    <property type="entry name" value="WH_DNA-bd_sf"/>
</dbReference>
<name>A0A0F9T5H7_9ZZZZ</name>
<evidence type="ECO:0000313" key="1">
    <source>
        <dbReference type="EMBL" id="KKN36763.1"/>
    </source>
</evidence>
<reference evidence="1" key="1">
    <citation type="journal article" date="2015" name="Nature">
        <title>Complex archaea that bridge the gap between prokaryotes and eukaryotes.</title>
        <authorList>
            <person name="Spang A."/>
            <person name="Saw J.H."/>
            <person name="Jorgensen S.L."/>
            <person name="Zaremba-Niedzwiedzka K."/>
            <person name="Martijn J."/>
            <person name="Lind A.E."/>
            <person name="van Eijk R."/>
            <person name="Schleper C."/>
            <person name="Guy L."/>
            <person name="Ettema T.J."/>
        </authorList>
    </citation>
    <scope>NUCLEOTIDE SEQUENCE</scope>
</reference>
<dbReference type="SUPFAM" id="SSF46785">
    <property type="entry name" value="Winged helix' DNA-binding domain"/>
    <property type="match status" value="1"/>
</dbReference>
<dbReference type="InterPro" id="IPR036388">
    <property type="entry name" value="WH-like_DNA-bd_sf"/>
</dbReference>
<gene>
    <name evidence="1" type="ORF">LCGC14_0770230</name>
</gene>
<sequence length="100" mass="11766">MTIFNKILKLLKTDELTTEQIAGKMGLKKEKLWSHISILKKQNRIIKINIKRPYIYTSITPEALVYRLYLIMITKMDAKIKLNNLELRFVNIAGEMVENE</sequence>
<dbReference type="AlphaFoldDB" id="A0A0F9T5H7"/>